<dbReference type="EMBL" id="CP089982">
    <property type="protein sequence ID" value="WXB00064.1"/>
    <property type="molecule type" value="Genomic_DNA"/>
</dbReference>
<evidence type="ECO:0000313" key="3">
    <source>
        <dbReference type="Proteomes" id="UP001379533"/>
    </source>
</evidence>
<feature type="transmembrane region" description="Helical" evidence="1">
    <location>
        <begin position="486"/>
        <end position="507"/>
    </location>
</feature>
<dbReference type="PANTHER" id="PTHR43471:SF12">
    <property type="entry name" value="HYPOTHETICAL MEMBRANE PROTEIN, CONSERVED"/>
    <property type="match status" value="1"/>
</dbReference>
<evidence type="ECO:0000256" key="1">
    <source>
        <dbReference type="SAM" id="Phobius"/>
    </source>
</evidence>
<keyword evidence="1" id="KW-0472">Membrane</keyword>
<feature type="transmembrane region" description="Helical" evidence="1">
    <location>
        <begin position="63"/>
        <end position="85"/>
    </location>
</feature>
<feature type="transmembrane region" description="Helical" evidence="1">
    <location>
        <begin position="30"/>
        <end position="51"/>
    </location>
</feature>
<keyword evidence="3" id="KW-1185">Reference proteome</keyword>
<dbReference type="PANTHER" id="PTHR43471">
    <property type="entry name" value="ABC TRANSPORTER PERMEASE"/>
    <property type="match status" value="1"/>
</dbReference>
<feature type="transmembrane region" description="Helical" evidence="1">
    <location>
        <begin position="180"/>
        <end position="209"/>
    </location>
</feature>
<feature type="transmembrane region" description="Helical" evidence="1">
    <location>
        <begin position="394"/>
        <end position="415"/>
    </location>
</feature>
<feature type="transmembrane region" description="Helical" evidence="1">
    <location>
        <begin position="427"/>
        <end position="450"/>
    </location>
</feature>
<reference evidence="2 3" key="1">
    <citation type="submission" date="2021-12" db="EMBL/GenBank/DDBJ databases">
        <title>Discovery of the Pendulisporaceae a myxobacterial family with distinct sporulation behavior and unique specialized metabolism.</title>
        <authorList>
            <person name="Garcia R."/>
            <person name="Popoff A."/>
            <person name="Bader C.D."/>
            <person name="Loehr J."/>
            <person name="Walesch S."/>
            <person name="Walt C."/>
            <person name="Boldt J."/>
            <person name="Bunk B."/>
            <person name="Haeckl F.J.F.P.J."/>
            <person name="Gunesch A.P."/>
            <person name="Birkelbach J."/>
            <person name="Nuebel U."/>
            <person name="Pietschmann T."/>
            <person name="Bach T."/>
            <person name="Mueller R."/>
        </authorList>
    </citation>
    <scope>NUCLEOTIDE SEQUENCE [LARGE SCALE GENOMIC DNA]</scope>
    <source>
        <strain evidence="2 3">MSr12523</strain>
    </source>
</reference>
<keyword evidence="1" id="KW-0812">Transmembrane</keyword>
<proteinExistence type="predicted"/>
<protein>
    <submittedName>
        <fullName evidence="2">ABC transporter permease</fullName>
    </submittedName>
</protein>
<organism evidence="2 3">
    <name type="scientific">Pendulispora brunnea</name>
    <dbReference type="NCBI Taxonomy" id="2905690"/>
    <lineage>
        <taxon>Bacteria</taxon>
        <taxon>Pseudomonadati</taxon>
        <taxon>Myxococcota</taxon>
        <taxon>Myxococcia</taxon>
        <taxon>Myxococcales</taxon>
        <taxon>Sorangiineae</taxon>
        <taxon>Pendulisporaceae</taxon>
        <taxon>Pendulispora</taxon>
    </lineage>
</organism>
<name>A0ABZ2KN22_9BACT</name>
<dbReference type="RefSeq" id="WP_394850704.1">
    <property type="nucleotide sequence ID" value="NZ_CP089982.1"/>
</dbReference>
<feature type="transmembrane region" description="Helical" evidence="1">
    <location>
        <begin position="357"/>
        <end position="379"/>
    </location>
</feature>
<dbReference type="Proteomes" id="UP001379533">
    <property type="component" value="Chromosome"/>
</dbReference>
<gene>
    <name evidence="2" type="ORF">LZC95_25010</name>
</gene>
<feature type="transmembrane region" description="Helical" evidence="1">
    <location>
        <begin position="148"/>
        <end position="168"/>
    </location>
</feature>
<sequence>MKLLERWLAEPNAIWMREMRQSARLGRTPWILFALTLSISLLMCSIGGIAAARNTSPANLGSWLFQVFFSLAYLVVVVVGPAVAANSIASEREGRTWEAVLLTGLTPADIARGKFLAAYTTIALYIVVLAPVGALSFLFGGVTATEVIIAFFFLFLLAALGVAFGLAISSLMSSLRGAIVVTLILAICIGPLAYSMFGFGSSFAVHQIWNDVPEAHPIWLPLAYSRAPFGLNYIALLLGVPLLLVLVPAWFLYETTIANLTGEAEDRSSGVKRWFLVCTPLLAIAAAIPSAAATSVDRAAMWAIWGLALFSLHAGFCVLRFGAEPPGPSRRVRIHWERSDAGIVRRFLGPGLVKTQVLATLLGLLGMALIAGVDIAFIARHSSGMAAREAIEQVLLFTAYEMFFYVFVVGLISWLRARNPSPWTARLVACSILFLIAVGPWVAALIGGVADSRGHDWLIAGAPSPFYVIVMLRDVHHPTTEGIPSAIAGLSCAAIWGVLGLVLLVLASRRCRRTVATHDAALAQADAALAAEDVAAAEPS</sequence>
<feature type="transmembrane region" description="Helical" evidence="1">
    <location>
        <begin position="122"/>
        <end position="142"/>
    </location>
</feature>
<evidence type="ECO:0000313" key="2">
    <source>
        <dbReference type="EMBL" id="WXB00064.1"/>
    </source>
</evidence>
<feature type="transmembrane region" description="Helical" evidence="1">
    <location>
        <begin position="229"/>
        <end position="253"/>
    </location>
</feature>
<feature type="transmembrane region" description="Helical" evidence="1">
    <location>
        <begin position="274"/>
        <end position="293"/>
    </location>
</feature>
<accession>A0ABZ2KN22</accession>
<feature type="transmembrane region" description="Helical" evidence="1">
    <location>
        <begin position="299"/>
        <end position="323"/>
    </location>
</feature>
<keyword evidence="1" id="KW-1133">Transmembrane helix</keyword>